<dbReference type="PROSITE" id="PS50850">
    <property type="entry name" value="MFS"/>
    <property type="match status" value="1"/>
</dbReference>
<protein>
    <submittedName>
        <fullName evidence="8">MFS transporter</fullName>
    </submittedName>
</protein>
<dbReference type="InterPro" id="IPR044770">
    <property type="entry name" value="MFS_spinster-like"/>
</dbReference>
<evidence type="ECO:0000256" key="2">
    <source>
        <dbReference type="ARBA" id="ARBA00022448"/>
    </source>
</evidence>
<dbReference type="InterPro" id="IPR020846">
    <property type="entry name" value="MFS_dom"/>
</dbReference>
<keyword evidence="5 6" id="KW-0472">Membrane</keyword>
<evidence type="ECO:0000313" key="8">
    <source>
        <dbReference type="EMBL" id="MBT0664247.1"/>
    </source>
</evidence>
<comment type="caution">
    <text evidence="8">The sequence shown here is derived from an EMBL/GenBank/DDBJ whole genome shotgun (WGS) entry which is preliminary data.</text>
</comment>
<accession>A0AAW4L234</accession>
<keyword evidence="9" id="KW-1185">Reference proteome</keyword>
<dbReference type="EMBL" id="JAHCVJ010000002">
    <property type="protein sequence ID" value="MBT0664247.1"/>
    <property type="molecule type" value="Genomic_DNA"/>
</dbReference>
<evidence type="ECO:0000256" key="4">
    <source>
        <dbReference type="ARBA" id="ARBA00022989"/>
    </source>
</evidence>
<feature type="transmembrane region" description="Helical" evidence="6">
    <location>
        <begin position="256"/>
        <end position="276"/>
    </location>
</feature>
<keyword evidence="3 6" id="KW-0812">Transmembrane</keyword>
<feature type="transmembrane region" description="Helical" evidence="6">
    <location>
        <begin position="381"/>
        <end position="404"/>
    </location>
</feature>
<feature type="transmembrane region" description="Helical" evidence="6">
    <location>
        <begin position="56"/>
        <end position="74"/>
    </location>
</feature>
<dbReference type="SUPFAM" id="SSF103473">
    <property type="entry name" value="MFS general substrate transporter"/>
    <property type="match status" value="1"/>
</dbReference>
<feature type="transmembrane region" description="Helical" evidence="6">
    <location>
        <begin position="288"/>
        <end position="310"/>
    </location>
</feature>
<dbReference type="Gene3D" id="1.20.1250.20">
    <property type="entry name" value="MFS general substrate transporter like domains"/>
    <property type="match status" value="1"/>
</dbReference>
<feature type="domain" description="Major facilitator superfamily (MFS) profile" evidence="7">
    <location>
        <begin position="17"/>
        <end position="404"/>
    </location>
</feature>
<feature type="transmembrane region" description="Helical" evidence="6">
    <location>
        <begin position="218"/>
        <end position="236"/>
    </location>
</feature>
<evidence type="ECO:0000256" key="5">
    <source>
        <dbReference type="ARBA" id="ARBA00023136"/>
    </source>
</evidence>
<proteinExistence type="predicted"/>
<dbReference type="AlphaFoldDB" id="A0AAW4L234"/>
<evidence type="ECO:0000256" key="1">
    <source>
        <dbReference type="ARBA" id="ARBA00004141"/>
    </source>
</evidence>
<comment type="subcellular location">
    <subcellularLocation>
        <location evidence="1">Membrane</location>
        <topology evidence="1">Multi-pass membrane protein</topology>
    </subcellularLocation>
</comment>
<feature type="transmembrane region" description="Helical" evidence="6">
    <location>
        <begin position="169"/>
        <end position="188"/>
    </location>
</feature>
<keyword evidence="2" id="KW-0813">Transport</keyword>
<evidence type="ECO:0000256" key="3">
    <source>
        <dbReference type="ARBA" id="ARBA00022692"/>
    </source>
</evidence>
<dbReference type="Proteomes" id="UP000811899">
    <property type="component" value="Unassembled WGS sequence"/>
</dbReference>
<evidence type="ECO:0000259" key="7">
    <source>
        <dbReference type="PROSITE" id="PS50850"/>
    </source>
</evidence>
<feature type="transmembrane region" description="Helical" evidence="6">
    <location>
        <begin position="107"/>
        <end position="129"/>
    </location>
</feature>
<sequence>MTTLMTLKEPISGRRVVLAMLLAVNLLNYIDRQVLYAVFPLVKGDLRLSDTSLGLLGSAFMLSYMVAAPLFGWIGDRKNRVHLAAGGLVVWSLATAGGGLARSYAALLAARSVVGIGEASFGTVSPGLISDYFPQERRGRALAYFYLAIPVGSALGYLVGGIVGQRYGWQSAFLLAGIPGLLLTIPLWRLKDPARIRNSASIAAPRGSYRLFLQNRSFITATLAMAAMTFALGGLAQWTPSFLNRMHGLDVAKGNTIFGAMTVVSGILGTLSGGWLGDRMQARSPSGYLMVSGWGFVLGAPVLALAISSGDLTTCLAAIFVAETLLFLNTGPLNTVIVNVSPASSRAMAFAINIFAIHALGDAVSPAIIGMFSDAFGLRSAMLITPVAIAVAAFFCFLCCRWIAGDAERSGDQSLPCS</sequence>
<dbReference type="GO" id="GO:0022857">
    <property type="term" value="F:transmembrane transporter activity"/>
    <property type="evidence" value="ECO:0007669"/>
    <property type="project" value="InterPro"/>
</dbReference>
<feature type="transmembrane region" description="Helical" evidence="6">
    <location>
        <begin position="81"/>
        <end position="101"/>
    </location>
</feature>
<dbReference type="InterPro" id="IPR036259">
    <property type="entry name" value="MFS_trans_sf"/>
</dbReference>
<evidence type="ECO:0000256" key="6">
    <source>
        <dbReference type="SAM" id="Phobius"/>
    </source>
</evidence>
<dbReference type="PANTHER" id="PTHR23505">
    <property type="entry name" value="SPINSTER"/>
    <property type="match status" value="1"/>
</dbReference>
<dbReference type="PANTHER" id="PTHR23505:SF79">
    <property type="entry name" value="PROTEIN SPINSTER"/>
    <property type="match status" value="1"/>
</dbReference>
<gene>
    <name evidence="8" type="ORF">KI809_08025</name>
</gene>
<dbReference type="InterPro" id="IPR011701">
    <property type="entry name" value="MFS"/>
</dbReference>
<feature type="transmembrane region" description="Helical" evidence="6">
    <location>
        <begin position="350"/>
        <end position="369"/>
    </location>
</feature>
<dbReference type="GO" id="GO:0016020">
    <property type="term" value="C:membrane"/>
    <property type="evidence" value="ECO:0007669"/>
    <property type="project" value="UniProtKB-SubCell"/>
</dbReference>
<organism evidence="8 9">
    <name type="scientific">Geoanaerobacter pelophilus</name>
    <dbReference type="NCBI Taxonomy" id="60036"/>
    <lineage>
        <taxon>Bacteria</taxon>
        <taxon>Pseudomonadati</taxon>
        <taxon>Thermodesulfobacteriota</taxon>
        <taxon>Desulfuromonadia</taxon>
        <taxon>Geobacterales</taxon>
        <taxon>Geobacteraceae</taxon>
        <taxon>Geoanaerobacter</taxon>
    </lineage>
</organism>
<name>A0AAW4L234_9BACT</name>
<keyword evidence="4 6" id="KW-1133">Transmembrane helix</keyword>
<evidence type="ECO:0000313" key="9">
    <source>
        <dbReference type="Proteomes" id="UP000811899"/>
    </source>
</evidence>
<feature type="transmembrane region" description="Helical" evidence="6">
    <location>
        <begin position="316"/>
        <end position="338"/>
    </location>
</feature>
<reference evidence="8 9" key="1">
    <citation type="submission" date="2021-05" db="EMBL/GenBank/DDBJ databases">
        <title>The draft genome of Geobacter pelophilus DSM 12255.</title>
        <authorList>
            <person name="Xu Z."/>
            <person name="Masuda Y."/>
            <person name="Itoh H."/>
            <person name="Senoo K."/>
        </authorList>
    </citation>
    <scope>NUCLEOTIDE SEQUENCE [LARGE SCALE GENOMIC DNA]</scope>
    <source>
        <strain evidence="8 9">DSM 12255</strain>
    </source>
</reference>
<feature type="transmembrane region" description="Helical" evidence="6">
    <location>
        <begin position="141"/>
        <end position="163"/>
    </location>
</feature>
<dbReference type="Pfam" id="PF07690">
    <property type="entry name" value="MFS_1"/>
    <property type="match status" value="1"/>
</dbReference>
<dbReference type="CDD" id="cd17328">
    <property type="entry name" value="MFS_spinster_like"/>
    <property type="match status" value="1"/>
</dbReference>